<dbReference type="SUPFAM" id="SSF54001">
    <property type="entry name" value="Cysteine proteinases"/>
    <property type="match status" value="1"/>
</dbReference>
<feature type="region of interest" description="Disordered" evidence="15">
    <location>
        <begin position="1"/>
        <end position="84"/>
    </location>
</feature>
<keyword evidence="5" id="KW-0221">Differentiation</keyword>
<dbReference type="Pfam" id="PF24656">
    <property type="entry name" value="CEPT76_peptidase"/>
    <property type="match status" value="1"/>
</dbReference>
<name>F2TZ42_SALR5</name>
<keyword evidence="11" id="KW-0966">Cell projection</keyword>
<evidence type="ECO:0000256" key="5">
    <source>
        <dbReference type="ARBA" id="ARBA00022782"/>
    </source>
</evidence>
<dbReference type="InParanoid" id="F2TZ42"/>
<dbReference type="GO" id="GO:0048870">
    <property type="term" value="P:cell motility"/>
    <property type="evidence" value="ECO:0007669"/>
    <property type="project" value="TreeGrafter"/>
</dbReference>
<dbReference type="PANTHER" id="PTHR35249">
    <property type="entry name" value="DYNEIN REGULATORY COMPLEX SUBUNIT 7"/>
    <property type="match status" value="1"/>
</dbReference>
<reference evidence="19" key="1">
    <citation type="submission" date="2009-08" db="EMBL/GenBank/DDBJ databases">
        <title>Annotation of Salpingoeca rosetta.</title>
        <authorList>
            <consortium name="The Broad Institute Genome Sequencing Platform"/>
            <person name="Russ C."/>
            <person name="Cuomo C."/>
            <person name="Burger G."/>
            <person name="Gray M.W."/>
            <person name="Holland P.W.H."/>
            <person name="King N."/>
            <person name="Lang F.B.F."/>
            <person name="Roger A.J."/>
            <person name="Ruiz-Trillo I."/>
            <person name="Young S.K."/>
            <person name="Zeng Q."/>
            <person name="Gargeya S."/>
            <person name="Alvarado L."/>
            <person name="Berlin A."/>
            <person name="Chapman S.B."/>
            <person name="Chen Z."/>
            <person name="Freedman E."/>
            <person name="Gellesch M."/>
            <person name="Goldberg J."/>
            <person name="Griggs A."/>
            <person name="Gujja S."/>
            <person name="Heilman E."/>
            <person name="Heiman D."/>
            <person name="Howarth C."/>
            <person name="Mehta T."/>
            <person name="Neiman D."/>
            <person name="Pearson M."/>
            <person name="Roberts A."/>
            <person name="Saif S."/>
            <person name="Shea T."/>
            <person name="Shenoy N."/>
            <person name="Sisk P."/>
            <person name="Stolte C."/>
            <person name="Sykes S."/>
            <person name="White J."/>
            <person name="Yandava C."/>
            <person name="Haas B."/>
            <person name="Nusbaum C."/>
            <person name="Birren B."/>
        </authorList>
    </citation>
    <scope>NUCLEOTIDE SEQUENCE [LARGE SCALE GENOMIC DNA]</scope>
    <source>
        <strain evidence="19">ATCC 50818</strain>
    </source>
</reference>
<evidence type="ECO:0000256" key="8">
    <source>
        <dbReference type="ARBA" id="ARBA00023054"/>
    </source>
</evidence>
<evidence type="ECO:0000256" key="15">
    <source>
        <dbReference type="SAM" id="MobiDB-lite"/>
    </source>
</evidence>
<dbReference type="KEGG" id="sre:PTSG_11788"/>
<organism evidence="20">
    <name type="scientific">Salpingoeca rosetta (strain ATCC 50818 / BSB-021)</name>
    <dbReference type="NCBI Taxonomy" id="946362"/>
    <lineage>
        <taxon>Eukaryota</taxon>
        <taxon>Choanoflagellata</taxon>
        <taxon>Craspedida</taxon>
        <taxon>Salpingoecidae</taxon>
        <taxon>Salpingoeca</taxon>
    </lineage>
</organism>
<comment type="subcellular location">
    <subcellularLocation>
        <location evidence="1">Cytoplasm</location>
        <location evidence="1">Cytoskeleton</location>
        <location evidence="1">Flagellum axoneme</location>
    </subcellularLocation>
</comment>
<dbReference type="RefSeq" id="XP_004997822.1">
    <property type="nucleotide sequence ID" value="XM_004997765.1"/>
</dbReference>
<evidence type="ECO:0000256" key="9">
    <source>
        <dbReference type="ARBA" id="ARBA00023069"/>
    </source>
</evidence>
<feature type="compositionally biased region" description="Basic and acidic residues" evidence="15">
    <location>
        <begin position="260"/>
        <end position="274"/>
    </location>
</feature>
<feature type="compositionally biased region" description="Basic and acidic residues" evidence="15">
    <location>
        <begin position="26"/>
        <end position="36"/>
    </location>
</feature>
<keyword evidence="20" id="KW-1185">Reference proteome</keyword>
<evidence type="ECO:0000256" key="11">
    <source>
        <dbReference type="ARBA" id="ARBA00023273"/>
    </source>
</evidence>
<dbReference type="Proteomes" id="UP000007799">
    <property type="component" value="Unassembled WGS sequence"/>
</dbReference>
<evidence type="ECO:0000256" key="14">
    <source>
        <dbReference type="SAM" id="Coils"/>
    </source>
</evidence>
<dbReference type="OrthoDB" id="10262874at2759"/>
<dbReference type="EMBL" id="GL832957">
    <property type="protein sequence ID" value="EGD78866.1"/>
    <property type="molecule type" value="Genomic_DNA"/>
</dbReference>
<evidence type="ECO:0000256" key="2">
    <source>
        <dbReference type="ARBA" id="ARBA00010738"/>
    </source>
</evidence>
<keyword evidence="10" id="KW-0206">Cytoskeleton</keyword>
<evidence type="ECO:0000256" key="1">
    <source>
        <dbReference type="ARBA" id="ARBA00004611"/>
    </source>
</evidence>
<accession>F2TZ42</accession>
<keyword evidence="9" id="KW-0969">Cilium</keyword>
<evidence type="ECO:0000256" key="4">
    <source>
        <dbReference type="ARBA" id="ARBA00022490"/>
    </source>
</evidence>
<dbReference type="GO" id="GO:0031514">
    <property type="term" value="C:motile cilium"/>
    <property type="evidence" value="ECO:0007669"/>
    <property type="project" value="TreeGrafter"/>
</dbReference>
<evidence type="ECO:0000259" key="16">
    <source>
        <dbReference type="Pfam" id="PF24656"/>
    </source>
</evidence>
<dbReference type="InterPro" id="IPR056291">
    <property type="entry name" value="MORN_DRC7"/>
</dbReference>
<evidence type="ECO:0000313" key="19">
    <source>
        <dbReference type="EMBL" id="EGD78866.1"/>
    </source>
</evidence>
<keyword evidence="7" id="KW-0744">Spermatogenesis</keyword>
<dbReference type="PANTHER" id="PTHR35249:SF2">
    <property type="entry name" value="DYNEIN REGULATORY COMPLEX SUBUNIT 7"/>
    <property type="match status" value="1"/>
</dbReference>
<dbReference type="GO" id="GO:0030154">
    <property type="term" value="P:cell differentiation"/>
    <property type="evidence" value="ECO:0007669"/>
    <property type="project" value="UniProtKB-KW"/>
</dbReference>
<feature type="region of interest" description="Disordered" evidence="15">
    <location>
        <begin position="260"/>
        <end position="324"/>
    </location>
</feature>
<evidence type="ECO:0000259" key="18">
    <source>
        <dbReference type="Pfam" id="PF24671"/>
    </source>
</evidence>
<feature type="domain" description="CEP76/DRC7 peptidase-like" evidence="16">
    <location>
        <begin position="335"/>
        <end position="408"/>
    </location>
</feature>
<evidence type="ECO:0000256" key="12">
    <source>
        <dbReference type="ARBA" id="ARBA00031627"/>
    </source>
</evidence>
<evidence type="ECO:0000256" key="10">
    <source>
        <dbReference type="ARBA" id="ARBA00023212"/>
    </source>
</evidence>
<feature type="compositionally biased region" description="Acidic residues" evidence="15">
    <location>
        <begin position="70"/>
        <end position="84"/>
    </location>
</feature>
<keyword evidence="6" id="KW-0282">Flagellum</keyword>
<dbReference type="OMA" id="CRDDYIT"/>
<dbReference type="InterPro" id="IPR056290">
    <property type="entry name" value="CEPT76/DRC7_peptidase-like_dom"/>
</dbReference>
<feature type="coiled-coil region" evidence="14">
    <location>
        <begin position="711"/>
        <end position="768"/>
    </location>
</feature>
<sequence>MEGAAQDEPQQATADKQQQQQQQGRLEQDSDGDRLLQDVAPEEEEGGDGRDAEAGSTTGPGPAKSSVDVIVDDDDDDLDDEEYESETMKARADAIEDLMQGMNQLPFQRQEPEYPDTYRINSEKEIATLAIVRNFERQFKSLYKQRKPLSTIFPNECGVEKFLCTTVRPTKLQYRELDRHDGIAAFVADYIGYDQLEIPTEPPAVMPSPTYTLWRQHGNSFDMSIVLCSLLEGAGFDAYCVFGYASREVTTQHRLRSEKRAFEKKEEAKEEDTPKPANKYSIKRENRLESKYLREMQQRTKTEENDRQREEKRKEEEERRARLAPPEDELHGLRVHCWVLVLPGQRGVHEAFFIEPTTGVALFTDDPNYLGIEYIWNSSNLWVNMQKCVNGLDDMEYDLKDTTCWEYMFPLDEDHAEEGLKVDLPTSWVARLSLSPQEYELRCPNGTRKLQFANEEVEIFAEYLNPNGLVKRVKRYETEELKRLLSITHTYKHRKDCLLKYVFYPATDESAARHDHVYAPGHKFKIRRHVYTDENAPTRRIIFYAGSRVDGLVERYEDAAAITETYRDRKDNLLMRQATFSDLNESAGGRRRRKVNINVARTPEDIEVLTERFARSPLVPAEKDMEEIAYFADAVQIKFHRGDGRISASTLELEKPHITDKQEIEPISDEYVDLYTPDSSSKKPRNFELFGMLQKCLRMEKACRKSIGLSMRETRDILEALERDDKEVELEISFYDTMRNEKLRIERAKQEQDAKNEAIRRAKQAEDYLAPYLVRLDDPAHIDEVTAAWLKDQVMDDFTTQLKMRFNFIEAECNREAKELQAKTAWFKQNQPSLSEEEERDFAKYRNEALFRMNILQKRLAQHKERTPHLSMQMEHKLRNDPRLAALHKQ</sequence>
<comment type="similarity">
    <text evidence="2">Belongs to the DRC7 family.</text>
</comment>
<keyword evidence="4" id="KW-0963">Cytoplasm</keyword>
<evidence type="ECO:0000259" key="17">
    <source>
        <dbReference type="Pfam" id="PF24667"/>
    </source>
</evidence>
<dbReference type="GO" id="GO:0007283">
    <property type="term" value="P:spermatogenesis"/>
    <property type="evidence" value="ECO:0007669"/>
    <property type="project" value="UniProtKB-KW"/>
</dbReference>
<dbReference type="AlphaFoldDB" id="F2TZ42"/>
<dbReference type="Pfam" id="PF24667">
    <property type="entry name" value="MORN_DRC7"/>
    <property type="match status" value="1"/>
</dbReference>
<dbReference type="InterPro" id="IPR033551">
    <property type="entry name" value="DRC7/lobo"/>
</dbReference>
<evidence type="ECO:0000256" key="6">
    <source>
        <dbReference type="ARBA" id="ARBA00022846"/>
    </source>
</evidence>
<evidence type="ECO:0000256" key="3">
    <source>
        <dbReference type="ARBA" id="ARBA00021303"/>
    </source>
</evidence>
<feature type="domain" description="Dynein regulatory complex subunit 7 MORN" evidence="17">
    <location>
        <begin position="444"/>
        <end position="733"/>
    </location>
</feature>
<dbReference type="Gene3D" id="3.10.620.30">
    <property type="match status" value="1"/>
</dbReference>
<dbReference type="Pfam" id="PF24671">
    <property type="entry name" value="DRC7_C"/>
    <property type="match status" value="1"/>
</dbReference>
<protein>
    <recommendedName>
        <fullName evidence="3">Dynein regulatory complex subunit 7</fullName>
    </recommendedName>
    <alternativeName>
        <fullName evidence="12">Coiled-coil domain-containing protein 135</fullName>
    </alternativeName>
    <alternativeName>
        <fullName evidence="13">Coiled-coil domain-containing protein lobo homolog</fullName>
    </alternativeName>
</protein>
<evidence type="ECO:0000256" key="7">
    <source>
        <dbReference type="ARBA" id="ARBA00022871"/>
    </source>
</evidence>
<dbReference type="STRING" id="946362.F2TZ42"/>
<dbReference type="eggNOG" id="ENOG502QRNZ">
    <property type="taxonomic scope" value="Eukaryota"/>
</dbReference>
<proteinExistence type="inferred from homology"/>
<dbReference type="FunCoup" id="F2TZ42">
    <property type="interactions" value="35"/>
</dbReference>
<dbReference type="InterPro" id="IPR056292">
    <property type="entry name" value="DRC7_C"/>
</dbReference>
<gene>
    <name evidence="19" type="ORF">PTSG_11788</name>
</gene>
<feature type="domain" description="Dynein regulatory complex subunit 7 C-terminal" evidence="18">
    <location>
        <begin position="782"/>
        <end position="887"/>
    </location>
</feature>
<dbReference type="GeneID" id="16078415"/>
<evidence type="ECO:0000256" key="13">
    <source>
        <dbReference type="ARBA" id="ARBA00031733"/>
    </source>
</evidence>
<dbReference type="InterPro" id="IPR038765">
    <property type="entry name" value="Papain-like_cys_pep_sf"/>
</dbReference>
<keyword evidence="8 14" id="KW-0175">Coiled coil</keyword>
<feature type="compositionally biased region" description="Basic and acidic residues" evidence="15">
    <location>
        <begin position="282"/>
        <end position="321"/>
    </location>
</feature>
<evidence type="ECO:0000313" key="20">
    <source>
        <dbReference type="Proteomes" id="UP000007799"/>
    </source>
</evidence>